<accession>A0A3M7Q8M9</accession>
<evidence type="ECO:0000313" key="1">
    <source>
        <dbReference type="EMBL" id="RNA07524.1"/>
    </source>
</evidence>
<dbReference type="EMBL" id="REGN01007007">
    <property type="protein sequence ID" value="RNA07524.1"/>
    <property type="molecule type" value="Genomic_DNA"/>
</dbReference>
<gene>
    <name evidence="1" type="ORF">BpHYR1_048301</name>
</gene>
<dbReference type="AlphaFoldDB" id="A0A3M7Q8M9"/>
<comment type="caution">
    <text evidence="1">The sequence shown here is derived from an EMBL/GenBank/DDBJ whole genome shotgun (WGS) entry which is preliminary data.</text>
</comment>
<name>A0A3M7Q8M9_BRAPC</name>
<proteinExistence type="predicted"/>
<sequence>MVDNLDCKRHFDNRCNCMVYMIVHHRFDRTVRINKKLKKDHKFMIIRSPFIKISFLCAICFNNKIKGNFLV</sequence>
<organism evidence="1 2">
    <name type="scientific">Brachionus plicatilis</name>
    <name type="common">Marine rotifer</name>
    <name type="synonym">Brachionus muelleri</name>
    <dbReference type="NCBI Taxonomy" id="10195"/>
    <lineage>
        <taxon>Eukaryota</taxon>
        <taxon>Metazoa</taxon>
        <taxon>Spiralia</taxon>
        <taxon>Gnathifera</taxon>
        <taxon>Rotifera</taxon>
        <taxon>Eurotatoria</taxon>
        <taxon>Monogononta</taxon>
        <taxon>Pseudotrocha</taxon>
        <taxon>Ploima</taxon>
        <taxon>Brachionidae</taxon>
        <taxon>Brachionus</taxon>
    </lineage>
</organism>
<reference evidence="1 2" key="1">
    <citation type="journal article" date="2018" name="Sci. Rep.">
        <title>Genomic signatures of local adaptation to the degree of environmental predictability in rotifers.</title>
        <authorList>
            <person name="Franch-Gras L."/>
            <person name="Hahn C."/>
            <person name="Garcia-Roger E.M."/>
            <person name="Carmona M.J."/>
            <person name="Serra M."/>
            <person name="Gomez A."/>
        </authorList>
    </citation>
    <scope>NUCLEOTIDE SEQUENCE [LARGE SCALE GENOMIC DNA]</scope>
    <source>
        <strain evidence="1">HYR1</strain>
    </source>
</reference>
<protein>
    <submittedName>
        <fullName evidence="1">Uncharacterized protein</fullName>
    </submittedName>
</protein>
<keyword evidence="2" id="KW-1185">Reference proteome</keyword>
<evidence type="ECO:0000313" key="2">
    <source>
        <dbReference type="Proteomes" id="UP000276133"/>
    </source>
</evidence>
<dbReference type="Proteomes" id="UP000276133">
    <property type="component" value="Unassembled WGS sequence"/>
</dbReference>